<dbReference type="AlphaFoldDB" id="A0A8J9V0K9"/>
<dbReference type="EMBL" id="OV170227">
    <property type="protein sequence ID" value="CAH0728134.1"/>
    <property type="molecule type" value="Genomic_DNA"/>
</dbReference>
<name>A0A8J9V0K9_9NEOP</name>
<evidence type="ECO:0000313" key="3">
    <source>
        <dbReference type="Proteomes" id="UP000838878"/>
    </source>
</evidence>
<proteinExistence type="predicted"/>
<evidence type="ECO:0000256" key="1">
    <source>
        <dbReference type="SAM" id="MobiDB-lite"/>
    </source>
</evidence>
<feature type="compositionally biased region" description="Basic and acidic residues" evidence="1">
    <location>
        <begin position="109"/>
        <end position="118"/>
    </location>
</feature>
<organism evidence="2 3">
    <name type="scientific">Brenthis ino</name>
    <name type="common">lesser marbled fritillary</name>
    <dbReference type="NCBI Taxonomy" id="405034"/>
    <lineage>
        <taxon>Eukaryota</taxon>
        <taxon>Metazoa</taxon>
        <taxon>Ecdysozoa</taxon>
        <taxon>Arthropoda</taxon>
        <taxon>Hexapoda</taxon>
        <taxon>Insecta</taxon>
        <taxon>Pterygota</taxon>
        <taxon>Neoptera</taxon>
        <taxon>Endopterygota</taxon>
        <taxon>Lepidoptera</taxon>
        <taxon>Glossata</taxon>
        <taxon>Ditrysia</taxon>
        <taxon>Papilionoidea</taxon>
        <taxon>Nymphalidae</taxon>
        <taxon>Heliconiinae</taxon>
        <taxon>Argynnini</taxon>
        <taxon>Brenthis</taxon>
    </lineage>
</organism>
<dbReference type="GO" id="GO:0042254">
    <property type="term" value="P:ribosome biogenesis"/>
    <property type="evidence" value="ECO:0007669"/>
    <property type="project" value="InterPro"/>
</dbReference>
<feature type="region of interest" description="Disordered" evidence="1">
    <location>
        <begin position="386"/>
        <end position="418"/>
    </location>
</feature>
<protein>
    <submittedName>
        <fullName evidence="2">Uncharacterized protein</fullName>
    </submittedName>
</protein>
<keyword evidence="3" id="KW-1185">Reference proteome</keyword>
<reference evidence="2" key="1">
    <citation type="submission" date="2021-12" db="EMBL/GenBank/DDBJ databases">
        <authorList>
            <person name="Martin H S."/>
        </authorList>
    </citation>
    <scope>NUCLEOTIDE SEQUENCE</scope>
</reference>
<accession>A0A8J9V0K9</accession>
<dbReference type="InterPro" id="IPR031389">
    <property type="entry name" value="RBIS"/>
</dbReference>
<dbReference type="PANTHER" id="PTHR10773">
    <property type="entry name" value="DNA-DIRECTED RNA POLYMERASES I, II, AND III SUBUNIT RPABC2"/>
    <property type="match status" value="1"/>
</dbReference>
<feature type="compositionally biased region" description="Basic residues" evidence="1">
    <location>
        <begin position="92"/>
        <end position="108"/>
    </location>
</feature>
<dbReference type="Pfam" id="PF15679">
    <property type="entry name" value="DUF4665"/>
    <property type="match status" value="1"/>
</dbReference>
<feature type="region of interest" description="Disordered" evidence="1">
    <location>
        <begin position="79"/>
        <end position="118"/>
    </location>
</feature>
<sequence length="509" mass="58842">MNRLSRGRLLVDLVTSKDKLCEVLDEVTGEFRPTLADARDQFDLSDDETFYEISDFESVEPSDPEFVVDNILQNSSSDTEIEEVLDEQRGQLTRKRKRDGRQKKRNSKGKADRSTWKRIKNAEARLKGEQYEGFQKDEHGKYQQTVVRPAKTLQSPCNGHTKTQHRGPQQQFECDNMTENERQIIFHEFWKIPSWNARKVHVRSLTTISAPQYRRSSSENSRKGTSFKYFLMLRSENTAKRIHVCKVMFLRTLGIGQRQLRDWLTETPLIARDPVLTPALSQPGKDKSEEVNSIVEFFDKLPKVESHYCRSSTTKKYLEPIWNSITGDLYTEYINFCTTNNKKKHSTASFSRKFHDLNISIFKPRKDQCCKCIAFKHGNITADDYASHLQRKERSREEKHNDKEHSEGEESSKLVRDKKKGVKGNVFKVAGAKSLKKTKAKAVNLGLKKNIKQNIVDIDKQFLDISKNPKARTIEEAKTIVKPEQKKTESKITKEEVASTADQIVKMDL</sequence>
<gene>
    <name evidence="2" type="ORF">BINO364_LOCUS13390</name>
</gene>
<dbReference type="Proteomes" id="UP000838878">
    <property type="component" value="Chromosome 7"/>
</dbReference>
<feature type="compositionally biased region" description="Basic and acidic residues" evidence="1">
    <location>
        <begin position="390"/>
        <end position="415"/>
    </location>
</feature>
<evidence type="ECO:0000313" key="2">
    <source>
        <dbReference type="EMBL" id="CAH0728134.1"/>
    </source>
</evidence>
<dbReference type="PANTHER" id="PTHR10773:SF19">
    <property type="match status" value="1"/>
</dbReference>
<dbReference type="OrthoDB" id="7400409at2759"/>
<feature type="non-terminal residue" evidence="2">
    <location>
        <position position="509"/>
    </location>
</feature>